<dbReference type="RefSeq" id="WP_123665174.1">
    <property type="nucleotide sequence ID" value="NZ_RJKE01000001.1"/>
</dbReference>
<feature type="binding site" evidence="10">
    <location>
        <begin position="372"/>
        <end position="373"/>
    </location>
    <ligand>
        <name>substrate</name>
    </ligand>
</feature>
<evidence type="ECO:0000256" key="6">
    <source>
        <dbReference type="ARBA" id="ARBA00023277"/>
    </source>
</evidence>
<keyword evidence="6" id="KW-0119">Carbohydrate metabolism</keyword>
<evidence type="ECO:0000256" key="1">
    <source>
        <dbReference type="ARBA" id="ARBA00000448"/>
    </source>
</evidence>
<keyword evidence="14" id="KW-1185">Reference proteome</keyword>
<dbReference type="FunFam" id="3.20.20.80:FF:000004">
    <property type="entry name" value="Beta-glucosidase 6-phospho-beta-glucosidase"/>
    <property type="match status" value="1"/>
</dbReference>
<organism evidence="13 14">
    <name type="scientific">Actinocorallia herbida</name>
    <dbReference type="NCBI Taxonomy" id="58109"/>
    <lineage>
        <taxon>Bacteria</taxon>
        <taxon>Bacillati</taxon>
        <taxon>Actinomycetota</taxon>
        <taxon>Actinomycetes</taxon>
        <taxon>Streptosporangiales</taxon>
        <taxon>Thermomonosporaceae</taxon>
        <taxon>Actinocorallia</taxon>
    </lineage>
</organism>
<dbReference type="NCBIfam" id="TIGR03356">
    <property type="entry name" value="BGL"/>
    <property type="match status" value="1"/>
</dbReference>
<keyword evidence="4 12" id="KW-0378">Hydrolase</keyword>
<dbReference type="GO" id="GO:0030245">
    <property type="term" value="P:cellulose catabolic process"/>
    <property type="evidence" value="ECO:0007669"/>
    <property type="project" value="UniProtKB-KW"/>
</dbReference>
<dbReference type="Proteomes" id="UP000272400">
    <property type="component" value="Unassembled WGS sequence"/>
</dbReference>
<evidence type="ECO:0000313" key="13">
    <source>
        <dbReference type="EMBL" id="ROO85694.1"/>
    </source>
</evidence>
<feature type="binding site" evidence="10">
    <location>
        <position position="278"/>
    </location>
    <ligand>
        <name>substrate</name>
    </ligand>
</feature>
<dbReference type="InterPro" id="IPR033132">
    <property type="entry name" value="GH_1_N_CS"/>
</dbReference>
<evidence type="ECO:0000256" key="10">
    <source>
        <dbReference type="PIRSR" id="PIRSR617736-2"/>
    </source>
</evidence>
<evidence type="ECO:0000256" key="3">
    <source>
        <dbReference type="ARBA" id="ARBA00012744"/>
    </source>
</evidence>
<evidence type="ECO:0000256" key="11">
    <source>
        <dbReference type="PROSITE-ProRule" id="PRU10055"/>
    </source>
</evidence>
<proteinExistence type="inferred from homology"/>
<evidence type="ECO:0000256" key="8">
    <source>
        <dbReference type="ARBA" id="ARBA00023326"/>
    </source>
</evidence>
<evidence type="ECO:0000313" key="14">
    <source>
        <dbReference type="Proteomes" id="UP000272400"/>
    </source>
</evidence>
<dbReference type="PANTHER" id="PTHR10353">
    <property type="entry name" value="GLYCOSYL HYDROLASE"/>
    <property type="match status" value="1"/>
</dbReference>
<dbReference type="PRINTS" id="PR00131">
    <property type="entry name" value="GLHYDRLASE1"/>
</dbReference>
<dbReference type="PANTHER" id="PTHR10353:SF36">
    <property type="entry name" value="LP05116P"/>
    <property type="match status" value="1"/>
</dbReference>
<accession>A0A3N1CWQ2</accession>
<sequence length="411" mass="45336">MTGVFPDDFVWGAATAAFQIEGALDADGREPSIWDAFPHVLNGDTGAVACDHYRRFPEDVKHLADLGVTAYRFSLSWPRVTPGGRVEPRGLDFYSRLVDALLEQGITPYATLYHWDLPQRLEARGGWTDRETAYRFAGYAAVVAGALGDRVSDWITLNEPWCSAFLGYETGDHAPGRRSQADALAAAHHLNLAHGLAAGVLPGRVGVTLNPHVFRGDPEEVRRADALGNRIFFGPMLEGAYPADLIADTAAVTDWSFVRDGDEATAHAPLDYLGVNYYAPNHLSGGDPDAPVTDMGWPVDPSGLTDLLARLTREYPDLPLLITENGAAYPEPVSDERRVAYLRDHLQAVLDARAAGADVRGYFVWSLLDNFEWAFGYAKRFGIIHVDYATQRRTWKDSAHWYRRVISAGHL</sequence>
<feature type="active site" description="Proton donor" evidence="9">
    <location>
        <position position="159"/>
    </location>
</feature>
<dbReference type="SUPFAM" id="SSF51445">
    <property type="entry name" value="(Trans)glycosidases"/>
    <property type="match status" value="1"/>
</dbReference>
<name>A0A3N1CWQ2_9ACTN</name>
<dbReference type="InterPro" id="IPR017853">
    <property type="entry name" value="GH"/>
</dbReference>
<dbReference type="GO" id="GO:0005829">
    <property type="term" value="C:cytosol"/>
    <property type="evidence" value="ECO:0007669"/>
    <property type="project" value="TreeGrafter"/>
</dbReference>
<protein>
    <recommendedName>
        <fullName evidence="3 12">Beta-glucosidase</fullName>
        <ecNumber evidence="3 12">3.2.1.21</ecNumber>
    </recommendedName>
</protein>
<dbReference type="EC" id="3.2.1.21" evidence="3 12"/>
<dbReference type="Gene3D" id="3.20.20.80">
    <property type="entry name" value="Glycosidases"/>
    <property type="match status" value="1"/>
</dbReference>
<evidence type="ECO:0000256" key="4">
    <source>
        <dbReference type="ARBA" id="ARBA00022801"/>
    </source>
</evidence>
<gene>
    <name evidence="13" type="ORF">EDD29_3242</name>
</gene>
<keyword evidence="5" id="KW-0136">Cellulose degradation</keyword>
<evidence type="ECO:0000256" key="5">
    <source>
        <dbReference type="ARBA" id="ARBA00023001"/>
    </source>
</evidence>
<dbReference type="AlphaFoldDB" id="A0A3N1CWQ2"/>
<dbReference type="PROSITE" id="PS00572">
    <property type="entry name" value="GLYCOSYL_HYDROL_F1_1"/>
    <property type="match status" value="1"/>
</dbReference>
<comment type="catalytic activity">
    <reaction evidence="1 12">
        <text>Hydrolysis of terminal, non-reducing beta-D-glucosyl residues with release of beta-D-glucose.</text>
        <dbReference type="EC" id="3.2.1.21"/>
    </reaction>
</comment>
<dbReference type="InterPro" id="IPR017736">
    <property type="entry name" value="Glyco_hydro_1_beta-glucosidase"/>
</dbReference>
<feature type="binding site" evidence="10">
    <location>
        <position position="114"/>
    </location>
    <ligand>
        <name>substrate</name>
    </ligand>
</feature>
<evidence type="ECO:0000256" key="2">
    <source>
        <dbReference type="ARBA" id="ARBA00010838"/>
    </source>
</evidence>
<dbReference type="InterPro" id="IPR018120">
    <property type="entry name" value="Glyco_hydro_1_AS"/>
</dbReference>
<keyword evidence="8" id="KW-0624">Polysaccharide degradation</keyword>
<dbReference type="EMBL" id="RJKE01000001">
    <property type="protein sequence ID" value="ROO85694.1"/>
    <property type="molecule type" value="Genomic_DNA"/>
</dbReference>
<feature type="active site" description="Nucleophile" evidence="9 11">
    <location>
        <position position="324"/>
    </location>
</feature>
<dbReference type="GO" id="GO:0008422">
    <property type="term" value="F:beta-glucosidase activity"/>
    <property type="evidence" value="ECO:0007669"/>
    <property type="project" value="UniProtKB-EC"/>
</dbReference>
<dbReference type="InterPro" id="IPR001360">
    <property type="entry name" value="Glyco_hydro_1"/>
</dbReference>
<comment type="caution">
    <text evidence="13">The sequence shown here is derived from an EMBL/GenBank/DDBJ whole genome shotgun (WGS) entry which is preliminary data.</text>
</comment>
<comment type="similarity">
    <text evidence="2 12">Belongs to the glycosyl hydrolase 1 family.</text>
</comment>
<dbReference type="Pfam" id="PF00232">
    <property type="entry name" value="Glyco_hydro_1"/>
    <property type="match status" value="2"/>
</dbReference>
<feature type="binding site" evidence="10">
    <location>
        <position position="19"/>
    </location>
    <ligand>
        <name>substrate</name>
    </ligand>
</feature>
<feature type="binding site" evidence="10">
    <location>
        <position position="365"/>
    </location>
    <ligand>
        <name>substrate</name>
    </ligand>
</feature>
<reference evidence="13 14" key="1">
    <citation type="submission" date="2018-11" db="EMBL/GenBank/DDBJ databases">
        <title>Sequencing the genomes of 1000 actinobacteria strains.</title>
        <authorList>
            <person name="Klenk H.-P."/>
        </authorList>
    </citation>
    <scope>NUCLEOTIDE SEQUENCE [LARGE SCALE GENOMIC DNA]</scope>
    <source>
        <strain evidence="13 14">DSM 44254</strain>
    </source>
</reference>
<dbReference type="PROSITE" id="PS00653">
    <property type="entry name" value="GLYCOSYL_HYDROL_F1_2"/>
    <property type="match status" value="1"/>
</dbReference>
<keyword evidence="7 12" id="KW-0326">Glycosidase</keyword>
<feature type="binding site" evidence="10">
    <location>
        <position position="158"/>
    </location>
    <ligand>
        <name>substrate</name>
    </ligand>
</feature>
<evidence type="ECO:0000256" key="9">
    <source>
        <dbReference type="PIRSR" id="PIRSR617736-1"/>
    </source>
</evidence>
<dbReference type="OrthoDB" id="5166882at2"/>
<evidence type="ECO:0000256" key="12">
    <source>
        <dbReference type="RuleBase" id="RU361175"/>
    </source>
</evidence>
<evidence type="ECO:0000256" key="7">
    <source>
        <dbReference type="ARBA" id="ARBA00023295"/>
    </source>
</evidence>